<dbReference type="GO" id="GO:0030170">
    <property type="term" value="F:pyridoxal phosphate binding"/>
    <property type="evidence" value="ECO:0007669"/>
    <property type="project" value="InterPro"/>
</dbReference>
<evidence type="ECO:0000256" key="5">
    <source>
        <dbReference type="ARBA" id="ARBA00022573"/>
    </source>
</evidence>
<keyword evidence="7 11" id="KW-0456">Lyase</keyword>
<dbReference type="PANTHER" id="PTHR42885">
    <property type="entry name" value="HISTIDINOL-PHOSPHATE AMINOTRANSFERASE-RELATED"/>
    <property type="match status" value="1"/>
</dbReference>
<reference evidence="11" key="1">
    <citation type="journal article" date="2021" name="PeerJ">
        <title>Extensive microbial diversity within the chicken gut microbiome revealed by metagenomics and culture.</title>
        <authorList>
            <person name="Gilroy R."/>
            <person name="Ravi A."/>
            <person name="Getino M."/>
            <person name="Pursley I."/>
            <person name="Horton D.L."/>
            <person name="Alikhan N.F."/>
            <person name="Baker D."/>
            <person name="Gharbi K."/>
            <person name="Hall N."/>
            <person name="Watson M."/>
            <person name="Adriaenssens E.M."/>
            <person name="Foster-Nyarko E."/>
            <person name="Jarju S."/>
            <person name="Secka A."/>
            <person name="Antonio M."/>
            <person name="Oren A."/>
            <person name="Chaudhuri R.R."/>
            <person name="La Ragione R."/>
            <person name="Hildebrand F."/>
            <person name="Pallen M.J."/>
        </authorList>
    </citation>
    <scope>NUCLEOTIDE SEQUENCE</scope>
    <source>
        <strain evidence="11">1193</strain>
    </source>
</reference>
<gene>
    <name evidence="11" type="primary">cobD</name>
    <name evidence="11" type="ORF">H9854_02785</name>
</gene>
<dbReference type="NCBIfam" id="TIGR01140">
    <property type="entry name" value="L_thr_O3P_dcar"/>
    <property type="match status" value="1"/>
</dbReference>
<protein>
    <recommendedName>
        <fullName evidence="4">threonine-phosphate decarboxylase</fullName>
        <ecNumber evidence="4">4.1.1.81</ecNumber>
    </recommendedName>
    <alternativeName>
        <fullName evidence="8">L-threonine-O-3-phosphate decarboxylase</fullName>
    </alternativeName>
</protein>
<evidence type="ECO:0000256" key="1">
    <source>
        <dbReference type="ARBA" id="ARBA00001933"/>
    </source>
</evidence>
<dbReference type="AlphaFoldDB" id="A0A9D1WKX8"/>
<evidence type="ECO:0000256" key="7">
    <source>
        <dbReference type="ARBA" id="ARBA00023239"/>
    </source>
</evidence>
<dbReference type="EMBL" id="DXFC01000079">
    <property type="protein sequence ID" value="HIX61146.1"/>
    <property type="molecule type" value="Genomic_DNA"/>
</dbReference>
<dbReference type="Pfam" id="PF00155">
    <property type="entry name" value="Aminotran_1_2"/>
    <property type="match status" value="1"/>
</dbReference>
<dbReference type="Gene3D" id="3.90.1150.10">
    <property type="entry name" value="Aspartate Aminotransferase, domain 1"/>
    <property type="match status" value="1"/>
</dbReference>
<evidence type="ECO:0000313" key="11">
    <source>
        <dbReference type="EMBL" id="HIX61146.1"/>
    </source>
</evidence>
<evidence type="ECO:0000256" key="9">
    <source>
        <dbReference type="ARBA" id="ARBA00048531"/>
    </source>
</evidence>
<dbReference type="SUPFAM" id="SSF53383">
    <property type="entry name" value="PLP-dependent transferases"/>
    <property type="match status" value="1"/>
</dbReference>
<comment type="pathway">
    <text evidence="3">Cofactor biosynthesis; adenosylcobalamin biosynthesis.</text>
</comment>
<accession>A0A9D1WKX8</accession>
<evidence type="ECO:0000256" key="6">
    <source>
        <dbReference type="ARBA" id="ARBA00022898"/>
    </source>
</evidence>
<evidence type="ECO:0000256" key="3">
    <source>
        <dbReference type="ARBA" id="ARBA00004953"/>
    </source>
</evidence>
<dbReference type="InterPro" id="IPR015424">
    <property type="entry name" value="PyrdxlP-dep_Trfase"/>
</dbReference>
<dbReference type="EC" id="4.1.1.81" evidence="4"/>
<dbReference type="PANTHER" id="PTHR42885:SF1">
    <property type="entry name" value="THREONINE-PHOSPHATE DECARBOXYLASE"/>
    <property type="match status" value="1"/>
</dbReference>
<evidence type="ECO:0000256" key="2">
    <source>
        <dbReference type="ARBA" id="ARBA00003444"/>
    </source>
</evidence>
<evidence type="ECO:0000256" key="4">
    <source>
        <dbReference type="ARBA" id="ARBA00012285"/>
    </source>
</evidence>
<comment type="caution">
    <text evidence="11">The sequence shown here is derived from an EMBL/GenBank/DDBJ whole genome shotgun (WGS) entry which is preliminary data.</text>
</comment>
<dbReference type="InterPro" id="IPR015421">
    <property type="entry name" value="PyrdxlP-dep_Trfase_major"/>
</dbReference>
<evidence type="ECO:0000259" key="10">
    <source>
        <dbReference type="Pfam" id="PF00155"/>
    </source>
</evidence>
<dbReference type="InterPro" id="IPR015422">
    <property type="entry name" value="PyrdxlP-dep_Trfase_small"/>
</dbReference>
<feature type="domain" description="Aminotransferase class I/classII large" evidence="10">
    <location>
        <begin position="27"/>
        <end position="361"/>
    </location>
</feature>
<sequence>MMGNNWPSHGGRPEQILPHLGLAAHSEVIDFSANLNPLGAPEWLPQRLIESLAGLEAYPDPDYSAACRAIAQHEGLLPAQVRLTNGGAEAIFLAAALLAERGASRATIVEPTFCEYARACHHYAMAVEALPLKQEAPEHEGFVLNEALALAAMRATDAVFLCRPNNPTGTLVERELIERMLREGQRHGSLLVVDEAFVDFVAPDERLTPLLARYDNLLLLRSMTKLYTIPGLRLGYLLGAEAVVQRIAALQLPWSVNALAAALVEPLLADTDYHARTLAWLDIERPWLEHELRSLGLRVVPSCANFLLLQDSGSRPMSALLEHLARGGILARHTHNFTGLDGAWLRIAVRTRHDNTRLVKAVADWRAT</sequence>
<comment type="function">
    <text evidence="2">Decarboxylates L-threonine-O-3-phosphate to yield (R)-1-amino-2-propanol O-2-phosphate, the precursor for the linkage between the nucleotide loop and the corrin ring in cobalamin.</text>
</comment>
<evidence type="ECO:0000256" key="8">
    <source>
        <dbReference type="ARBA" id="ARBA00029996"/>
    </source>
</evidence>
<keyword evidence="5" id="KW-0169">Cobalamin biosynthesis</keyword>
<keyword evidence="6" id="KW-0663">Pyridoxal phosphate</keyword>
<reference evidence="11" key="2">
    <citation type="submission" date="2021-04" db="EMBL/GenBank/DDBJ databases">
        <authorList>
            <person name="Gilroy R."/>
        </authorList>
    </citation>
    <scope>NUCLEOTIDE SEQUENCE</scope>
    <source>
        <strain evidence="11">1193</strain>
    </source>
</reference>
<proteinExistence type="predicted"/>
<dbReference type="CDD" id="cd00609">
    <property type="entry name" value="AAT_like"/>
    <property type="match status" value="1"/>
</dbReference>
<comment type="catalytic activity">
    <reaction evidence="9">
        <text>O-phospho-L-threonine + H(+) = (R)-1-aminopropan-2-yl phosphate + CO2</text>
        <dbReference type="Rhea" id="RHEA:11492"/>
        <dbReference type="ChEBI" id="CHEBI:15378"/>
        <dbReference type="ChEBI" id="CHEBI:16526"/>
        <dbReference type="ChEBI" id="CHEBI:58563"/>
        <dbReference type="ChEBI" id="CHEBI:58675"/>
        <dbReference type="EC" id="4.1.1.81"/>
    </reaction>
</comment>
<dbReference type="GO" id="GO:0009236">
    <property type="term" value="P:cobalamin biosynthetic process"/>
    <property type="evidence" value="ECO:0007669"/>
    <property type="project" value="UniProtKB-KW"/>
</dbReference>
<dbReference type="InterPro" id="IPR005860">
    <property type="entry name" value="CobD"/>
</dbReference>
<organism evidence="11 12">
    <name type="scientific">Candidatus Halomonas stercoripullorum</name>
    <dbReference type="NCBI Taxonomy" id="2838617"/>
    <lineage>
        <taxon>Bacteria</taxon>
        <taxon>Pseudomonadati</taxon>
        <taxon>Pseudomonadota</taxon>
        <taxon>Gammaproteobacteria</taxon>
        <taxon>Oceanospirillales</taxon>
        <taxon>Halomonadaceae</taxon>
        <taxon>Halomonas</taxon>
    </lineage>
</organism>
<evidence type="ECO:0000313" key="12">
    <source>
        <dbReference type="Proteomes" id="UP000824248"/>
    </source>
</evidence>
<dbReference type="GO" id="GO:0048472">
    <property type="term" value="F:threonine-phosphate decarboxylase activity"/>
    <property type="evidence" value="ECO:0007669"/>
    <property type="project" value="UniProtKB-EC"/>
</dbReference>
<dbReference type="Proteomes" id="UP000824248">
    <property type="component" value="Unassembled WGS sequence"/>
</dbReference>
<comment type="cofactor">
    <cofactor evidence="1">
        <name>pyridoxal 5'-phosphate</name>
        <dbReference type="ChEBI" id="CHEBI:597326"/>
    </cofactor>
</comment>
<dbReference type="Gene3D" id="3.40.640.10">
    <property type="entry name" value="Type I PLP-dependent aspartate aminotransferase-like (Major domain)"/>
    <property type="match status" value="1"/>
</dbReference>
<dbReference type="InterPro" id="IPR004839">
    <property type="entry name" value="Aminotransferase_I/II_large"/>
</dbReference>
<name>A0A9D1WKX8_9GAMM</name>